<keyword evidence="1" id="KW-1133">Transmembrane helix</keyword>
<organism evidence="2 3">
    <name type="scientific">Microbacterium mcarthurae</name>
    <dbReference type="NCBI Taxonomy" id="3035918"/>
    <lineage>
        <taxon>Bacteria</taxon>
        <taxon>Bacillati</taxon>
        <taxon>Actinomycetota</taxon>
        <taxon>Actinomycetes</taxon>
        <taxon>Micrococcales</taxon>
        <taxon>Microbacteriaceae</taxon>
        <taxon>Microbacterium</taxon>
    </lineage>
</organism>
<comment type="caution">
    <text evidence="2">The sequence shown here is derived from an EMBL/GenBank/DDBJ whole genome shotgun (WGS) entry which is preliminary data.</text>
</comment>
<evidence type="ECO:0000313" key="3">
    <source>
        <dbReference type="Proteomes" id="UP001630303"/>
    </source>
</evidence>
<reference evidence="2 3" key="1">
    <citation type="submission" date="2023-03" db="EMBL/GenBank/DDBJ databases">
        <title>MT1 and MT2 Draft Genomes of Novel Species.</title>
        <authorList>
            <person name="Venkateswaran K."/>
        </authorList>
    </citation>
    <scope>NUCLEOTIDE SEQUENCE [LARGE SCALE GENOMIC DNA]</scope>
    <source>
        <strain evidence="2 3">IF8SW-P5</strain>
    </source>
</reference>
<sequence>MDGSGFENSHRGQVRFWLWLVAGVVAVTGIVLAVIMQSWLPLLCIAGLAVPLLPVPADRR</sequence>
<keyword evidence="3" id="KW-1185">Reference proteome</keyword>
<evidence type="ECO:0000256" key="1">
    <source>
        <dbReference type="SAM" id="Phobius"/>
    </source>
</evidence>
<feature type="transmembrane region" description="Helical" evidence="1">
    <location>
        <begin position="39"/>
        <end position="57"/>
    </location>
</feature>
<feature type="transmembrane region" description="Helical" evidence="1">
    <location>
        <begin position="16"/>
        <end position="33"/>
    </location>
</feature>
<dbReference type="Proteomes" id="UP001630303">
    <property type="component" value="Unassembled WGS sequence"/>
</dbReference>
<protein>
    <submittedName>
        <fullName evidence="2">Uncharacterized protein</fullName>
    </submittedName>
</protein>
<evidence type="ECO:0000313" key="2">
    <source>
        <dbReference type="EMBL" id="MFM2719080.1"/>
    </source>
</evidence>
<gene>
    <name evidence="2" type="ORF">P5G46_00955</name>
</gene>
<dbReference type="EMBL" id="JAROCE010000001">
    <property type="protein sequence ID" value="MFM2719080.1"/>
    <property type="molecule type" value="Genomic_DNA"/>
</dbReference>
<accession>A0ABW9GDZ3</accession>
<name>A0ABW9GDZ3_9MICO</name>
<proteinExistence type="predicted"/>
<dbReference type="RefSeq" id="WP_408904766.1">
    <property type="nucleotide sequence ID" value="NZ_JAROCE010000001.1"/>
</dbReference>
<keyword evidence="1" id="KW-0812">Transmembrane</keyword>
<keyword evidence="1" id="KW-0472">Membrane</keyword>